<reference evidence="1 2" key="1">
    <citation type="submission" date="2012-05" db="EMBL/GenBank/DDBJ databases">
        <title>Recombination and specialization in a pathogen metapopulation.</title>
        <authorList>
            <person name="Gardiner A."/>
            <person name="Kemen E."/>
            <person name="Schultz-Larsen T."/>
            <person name="MacLean D."/>
            <person name="Van Oosterhout C."/>
            <person name="Jones J.D.G."/>
        </authorList>
    </citation>
    <scope>NUCLEOTIDE SEQUENCE [LARGE SCALE GENOMIC DNA]</scope>
    <source>
        <strain evidence="1 2">Ac Nc2</strain>
    </source>
</reference>
<evidence type="ECO:0000313" key="2">
    <source>
        <dbReference type="Proteomes" id="UP000053237"/>
    </source>
</evidence>
<organism evidence="1 2">
    <name type="scientific">Albugo candida</name>
    <dbReference type="NCBI Taxonomy" id="65357"/>
    <lineage>
        <taxon>Eukaryota</taxon>
        <taxon>Sar</taxon>
        <taxon>Stramenopiles</taxon>
        <taxon>Oomycota</taxon>
        <taxon>Peronosporomycetes</taxon>
        <taxon>Albuginales</taxon>
        <taxon>Albuginaceae</taxon>
        <taxon>Albugo</taxon>
    </lineage>
</organism>
<proteinExistence type="predicted"/>
<gene>
    <name evidence="1" type="ORF">BN9_105020</name>
</gene>
<dbReference type="AlphaFoldDB" id="A0A024GQP0"/>
<evidence type="ECO:0000313" key="1">
    <source>
        <dbReference type="EMBL" id="CCI49220.1"/>
    </source>
</evidence>
<name>A0A024GQP0_9STRA</name>
<accession>A0A024GQP0</accession>
<dbReference type="InParanoid" id="A0A024GQP0"/>
<sequence length="133" mass="15246">MHTSPKRCKKRQFLRPRRIELLTIASVSSFFSTKSVMSPLMCPTSNHTQILILNLMHLLHSFSSKCKCSNTIISFLCSTRSVVALVTSTCIRTHHYQTYRIAITTHLHSVSVYRYNAFCKESTIPSYPSVIIY</sequence>
<dbReference type="Proteomes" id="UP000053237">
    <property type="component" value="Unassembled WGS sequence"/>
</dbReference>
<comment type="caution">
    <text evidence="1">The sequence shown here is derived from an EMBL/GenBank/DDBJ whole genome shotgun (WGS) entry which is preliminary data.</text>
</comment>
<keyword evidence="2" id="KW-1185">Reference proteome</keyword>
<protein>
    <submittedName>
        <fullName evidence="1">Uncharacterized protein</fullName>
    </submittedName>
</protein>
<dbReference type="EMBL" id="CAIX01000282">
    <property type="protein sequence ID" value="CCI49220.1"/>
    <property type="molecule type" value="Genomic_DNA"/>
</dbReference>